<evidence type="ECO:0000256" key="1">
    <source>
        <dbReference type="ARBA" id="ARBA00022679"/>
    </source>
</evidence>
<evidence type="ECO:0000313" key="4">
    <source>
        <dbReference type="Proteomes" id="UP000465304"/>
    </source>
</evidence>
<dbReference type="InterPro" id="IPR041698">
    <property type="entry name" value="Methyltransf_25"/>
</dbReference>
<dbReference type="PANTHER" id="PTHR43861">
    <property type="entry name" value="TRANS-ACONITATE 2-METHYLTRANSFERASE-RELATED"/>
    <property type="match status" value="1"/>
</dbReference>
<dbReference type="PANTHER" id="PTHR43861:SF3">
    <property type="entry name" value="PUTATIVE (AFU_ORTHOLOGUE AFUA_2G14390)-RELATED"/>
    <property type="match status" value="1"/>
</dbReference>
<dbReference type="Pfam" id="PF13649">
    <property type="entry name" value="Methyltransf_25"/>
    <property type="match status" value="1"/>
</dbReference>
<reference evidence="3 4" key="1">
    <citation type="journal article" date="2019" name="Emerg. Microbes Infect.">
        <title>Comprehensive subspecies identification of 175 nontuberculous mycobacteria species based on 7547 genomic profiles.</title>
        <authorList>
            <person name="Matsumoto Y."/>
            <person name="Kinjo T."/>
            <person name="Motooka D."/>
            <person name="Nabeya D."/>
            <person name="Jung N."/>
            <person name="Uechi K."/>
            <person name="Horii T."/>
            <person name="Iida T."/>
            <person name="Fujita J."/>
            <person name="Nakamura S."/>
        </authorList>
    </citation>
    <scope>NUCLEOTIDE SEQUENCE [LARGE SCALE GENOMIC DNA]</scope>
    <source>
        <strain evidence="3 4">JCM 30996</strain>
    </source>
</reference>
<name>A0A7I9ZS79_9MYCO</name>
<gene>
    <name evidence="3" type="ORF">MHIP_43840</name>
</gene>
<protein>
    <recommendedName>
        <fullName evidence="2">Methyltransferase domain-containing protein</fullName>
    </recommendedName>
</protein>
<dbReference type="GO" id="GO:0016740">
    <property type="term" value="F:transferase activity"/>
    <property type="evidence" value="ECO:0007669"/>
    <property type="project" value="UniProtKB-KW"/>
</dbReference>
<comment type="caution">
    <text evidence="3">The sequence shown here is derived from an EMBL/GenBank/DDBJ whole genome shotgun (WGS) entry which is preliminary data.</text>
</comment>
<dbReference type="RefSeq" id="WP_163891964.1">
    <property type="nucleotide sequence ID" value="NZ_BLLB01000002.1"/>
</dbReference>
<sequence>MTASEVKQHWEDRYAERERFWSGHVNARLAEFATPLTPGRALDIGCGEGGDTLWLAEHGWDVLGVDISDTALSRAAAEVAARGLTDRVRLEQMDLSESFPAGTFDLVSAQFLQSPVHLDRVRIFTAAANAVAPGGVLIIVDHGAAPPWASTHLREHVFPSAEEVLQTVELDERQWDRVRVGSAQRDAVGPDGQAGVLVDNLIVLRREAAETGQPG</sequence>
<keyword evidence="1" id="KW-0808">Transferase</keyword>
<dbReference type="InterPro" id="IPR029063">
    <property type="entry name" value="SAM-dependent_MTases_sf"/>
</dbReference>
<dbReference type="Proteomes" id="UP000465304">
    <property type="component" value="Unassembled WGS sequence"/>
</dbReference>
<organism evidence="3 4">
    <name type="scientific">Mycolicibacterium hippocampi</name>
    <dbReference type="NCBI Taxonomy" id="659824"/>
    <lineage>
        <taxon>Bacteria</taxon>
        <taxon>Bacillati</taxon>
        <taxon>Actinomycetota</taxon>
        <taxon>Actinomycetes</taxon>
        <taxon>Mycobacteriales</taxon>
        <taxon>Mycobacteriaceae</taxon>
        <taxon>Mycolicibacterium</taxon>
    </lineage>
</organism>
<proteinExistence type="predicted"/>
<keyword evidence="4" id="KW-1185">Reference proteome</keyword>
<dbReference type="Gene3D" id="3.40.50.150">
    <property type="entry name" value="Vaccinia Virus protein VP39"/>
    <property type="match status" value="1"/>
</dbReference>
<dbReference type="CDD" id="cd02440">
    <property type="entry name" value="AdoMet_MTases"/>
    <property type="match status" value="1"/>
</dbReference>
<dbReference type="EMBL" id="BLLB01000002">
    <property type="protein sequence ID" value="GFH03901.1"/>
    <property type="molecule type" value="Genomic_DNA"/>
</dbReference>
<evidence type="ECO:0000313" key="3">
    <source>
        <dbReference type="EMBL" id="GFH03901.1"/>
    </source>
</evidence>
<dbReference type="SUPFAM" id="SSF53335">
    <property type="entry name" value="S-adenosyl-L-methionine-dependent methyltransferases"/>
    <property type="match status" value="1"/>
</dbReference>
<evidence type="ECO:0000259" key="2">
    <source>
        <dbReference type="Pfam" id="PF13649"/>
    </source>
</evidence>
<dbReference type="AlphaFoldDB" id="A0A7I9ZS79"/>
<accession>A0A7I9ZS79</accession>
<feature type="domain" description="Methyltransferase" evidence="2">
    <location>
        <begin position="42"/>
        <end position="135"/>
    </location>
</feature>